<proteinExistence type="predicted"/>
<gene>
    <name evidence="1" type="ORF">MNBD_GAMMA14-2111</name>
</gene>
<reference evidence="1" key="1">
    <citation type="submission" date="2018-06" db="EMBL/GenBank/DDBJ databases">
        <authorList>
            <person name="Zhirakovskaya E."/>
        </authorList>
    </citation>
    <scope>NUCLEOTIDE SEQUENCE</scope>
</reference>
<dbReference type="EMBL" id="UOFM01000239">
    <property type="protein sequence ID" value="VAW77965.1"/>
    <property type="molecule type" value="Genomic_DNA"/>
</dbReference>
<dbReference type="AlphaFoldDB" id="A0A3B0YAV4"/>
<evidence type="ECO:0000313" key="1">
    <source>
        <dbReference type="EMBL" id="VAW77965.1"/>
    </source>
</evidence>
<accession>A0A3B0YAV4</accession>
<protein>
    <submittedName>
        <fullName evidence="1">Uncharacterized protein</fullName>
    </submittedName>
</protein>
<organism evidence="1">
    <name type="scientific">hydrothermal vent metagenome</name>
    <dbReference type="NCBI Taxonomy" id="652676"/>
    <lineage>
        <taxon>unclassified sequences</taxon>
        <taxon>metagenomes</taxon>
        <taxon>ecological metagenomes</taxon>
    </lineage>
</organism>
<name>A0A3B0YAV4_9ZZZZ</name>
<sequence length="106" mass="12429">MQVVEDALIAFFEQVARKDTARLKKLEQEPCFNVEQGRWCFTLPDLHVFLQRQDDVFSRVDYKQFRKLLFNSPVNQVVKPLGAEVIIIGNRAKVDKSRYALVWQTT</sequence>